<dbReference type="GO" id="GO:0020037">
    <property type="term" value="F:heme binding"/>
    <property type="evidence" value="ECO:0007669"/>
    <property type="project" value="InterPro"/>
</dbReference>
<comment type="similarity">
    <text evidence="2">Belongs to the cytochrome P450 family.</text>
</comment>
<keyword evidence="9" id="KW-1185">Reference proteome</keyword>
<feature type="chain" id="PRO_5020811887" evidence="7">
    <location>
        <begin position="19"/>
        <end position="440"/>
    </location>
</feature>
<gene>
    <name evidence="8" type="primary">CYP8B1</name>
    <name evidence="8" type="ORF">CTA1_4111</name>
</gene>
<dbReference type="EMBL" id="PJEX01000101">
    <property type="protein sequence ID" value="TKW55383.1"/>
    <property type="molecule type" value="Genomic_DNA"/>
</dbReference>
<dbReference type="Gene3D" id="1.10.630.10">
    <property type="entry name" value="Cytochrome P450"/>
    <property type="match status" value="1"/>
</dbReference>
<dbReference type="SUPFAM" id="SSF48264">
    <property type="entry name" value="Cytochrome P450"/>
    <property type="match status" value="1"/>
</dbReference>
<sequence length="440" mass="49588">MSSLPFLVGLLLTVAVLSVAILERVTRVTVEANEPPLLQPRIPVLGHMLSFLRRPSEYFIELRNKHNVELATLQLGHAKVYVVWSPAVVQSAFRNKDLSHDKYSLDFAQQVFGLKKDTIASLRSPEAVGERIQQRLVEAIHEGLKCQSLKNMTARALEYLTGQVNTMTPGTQPFELSNLYLWLRDHITLSVSTTLYGARDPFRDDPLLIQALWDFEGDFTRLLPGNLVGQLLSPKAFDGRKRVQSAMMEFYQSNSELNDDVTPFIRERARLLRQAGIPAEEIGRLEMSFMFVATTGSGPTVFWLVANVLQDQKLVREIRKELEPLVVLDGDVAVLRVSAINENSCPLLVSCWHEAIRISNHFLGTRHPLEDLLVSNKGGQTYLLKKDTPVIWSARALHASTDAWGDDATMFRGDRFVDLKGNDKQKKKVAFRSRPCLGQD</sequence>
<evidence type="ECO:0000256" key="3">
    <source>
        <dbReference type="ARBA" id="ARBA00022723"/>
    </source>
</evidence>
<dbReference type="GO" id="GO:0005506">
    <property type="term" value="F:iron ion binding"/>
    <property type="evidence" value="ECO:0007669"/>
    <property type="project" value="InterPro"/>
</dbReference>
<feature type="signal peptide" evidence="7">
    <location>
        <begin position="1"/>
        <end position="18"/>
    </location>
</feature>
<evidence type="ECO:0000256" key="2">
    <source>
        <dbReference type="ARBA" id="ARBA00010617"/>
    </source>
</evidence>
<dbReference type="PRINTS" id="PR00465">
    <property type="entry name" value="EP450IV"/>
</dbReference>
<dbReference type="STRING" id="1306861.A0A4U6XIP1"/>
<reference evidence="8 9" key="1">
    <citation type="journal article" date="2019" name="PLoS ONE">
        <title>Comparative genome analysis indicates high evolutionary potential of pathogenicity genes in Colletotrichum tanaceti.</title>
        <authorList>
            <person name="Lelwala R.V."/>
            <person name="Korhonen P.K."/>
            <person name="Young N.D."/>
            <person name="Scott J.B."/>
            <person name="Ades P.A."/>
            <person name="Gasser R.B."/>
            <person name="Taylor P.W.J."/>
        </authorList>
    </citation>
    <scope>NUCLEOTIDE SEQUENCE [LARGE SCALE GENOMIC DNA]</scope>
    <source>
        <strain evidence="8">BRIP57314</strain>
    </source>
</reference>
<dbReference type="GO" id="GO:0016705">
    <property type="term" value="F:oxidoreductase activity, acting on paired donors, with incorporation or reduction of molecular oxygen"/>
    <property type="evidence" value="ECO:0007669"/>
    <property type="project" value="InterPro"/>
</dbReference>
<evidence type="ECO:0000313" key="8">
    <source>
        <dbReference type="EMBL" id="TKW55383.1"/>
    </source>
</evidence>
<keyword evidence="6" id="KW-0349">Heme</keyword>
<dbReference type="CDD" id="cd11040">
    <property type="entry name" value="CYP7_CYP8-like"/>
    <property type="match status" value="1"/>
</dbReference>
<comment type="caution">
    <text evidence="8">The sequence shown here is derived from an EMBL/GenBank/DDBJ whole genome shotgun (WGS) entry which is preliminary data.</text>
</comment>
<protein>
    <submittedName>
        <fullName evidence="8">7-alpha-hydroxycholest-4-en-3-one 12-alpha-hydroxylase</fullName>
    </submittedName>
</protein>
<organism evidence="8 9">
    <name type="scientific">Colletotrichum tanaceti</name>
    <dbReference type="NCBI Taxonomy" id="1306861"/>
    <lineage>
        <taxon>Eukaryota</taxon>
        <taxon>Fungi</taxon>
        <taxon>Dikarya</taxon>
        <taxon>Ascomycota</taxon>
        <taxon>Pezizomycotina</taxon>
        <taxon>Sordariomycetes</taxon>
        <taxon>Hypocreomycetidae</taxon>
        <taxon>Glomerellales</taxon>
        <taxon>Glomerellaceae</taxon>
        <taxon>Colletotrichum</taxon>
        <taxon>Colletotrichum destructivum species complex</taxon>
    </lineage>
</organism>
<proteinExistence type="inferred from homology"/>
<dbReference type="GO" id="GO:0004497">
    <property type="term" value="F:monooxygenase activity"/>
    <property type="evidence" value="ECO:0007669"/>
    <property type="project" value="UniProtKB-KW"/>
</dbReference>
<accession>A0A4U6XIP1</accession>
<dbReference type="PANTHER" id="PTHR47582:SF1">
    <property type="entry name" value="P450, PUTATIVE (EUROFUNG)-RELATED"/>
    <property type="match status" value="1"/>
</dbReference>
<keyword evidence="4 6" id="KW-0408">Iron</keyword>
<comment type="cofactor">
    <cofactor evidence="1 6">
        <name>heme</name>
        <dbReference type="ChEBI" id="CHEBI:30413"/>
    </cofactor>
</comment>
<feature type="binding site" description="axial binding residue" evidence="6">
    <location>
        <position position="436"/>
    </location>
    <ligand>
        <name>heme</name>
        <dbReference type="ChEBI" id="CHEBI:30413"/>
    </ligand>
    <ligandPart>
        <name>Fe</name>
        <dbReference type="ChEBI" id="CHEBI:18248"/>
    </ligandPart>
</feature>
<dbReference type="InterPro" id="IPR036396">
    <property type="entry name" value="Cyt_P450_sf"/>
</dbReference>
<keyword evidence="3 6" id="KW-0479">Metal-binding</keyword>
<evidence type="ECO:0000313" key="9">
    <source>
        <dbReference type="Proteomes" id="UP000310108"/>
    </source>
</evidence>
<evidence type="ECO:0000256" key="6">
    <source>
        <dbReference type="PIRSR" id="PIRSR602403-1"/>
    </source>
</evidence>
<keyword evidence="5" id="KW-0503">Monooxygenase</keyword>
<dbReference type="InterPro" id="IPR053007">
    <property type="entry name" value="CYP450_monoxygenase_sec-met"/>
</dbReference>
<dbReference type="Proteomes" id="UP000310108">
    <property type="component" value="Unassembled WGS sequence"/>
</dbReference>
<evidence type="ECO:0000256" key="1">
    <source>
        <dbReference type="ARBA" id="ARBA00001971"/>
    </source>
</evidence>
<keyword evidence="7" id="KW-0732">Signal</keyword>
<dbReference type="Pfam" id="PF00067">
    <property type="entry name" value="p450"/>
    <property type="match status" value="1"/>
</dbReference>
<dbReference type="PANTHER" id="PTHR47582">
    <property type="entry name" value="P450, PUTATIVE (EUROFUNG)-RELATED"/>
    <property type="match status" value="1"/>
</dbReference>
<dbReference type="InterPro" id="IPR002403">
    <property type="entry name" value="Cyt_P450_E_grp-IV"/>
</dbReference>
<dbReference type="AlphaFoldDB" id="A0A4U6XIP1"/>
<name>A0A4U6XIP1_9PEZI</name>
<dbReference type="InterPro" id="IPR001128">
    <property type="entry name" value="Cyt_P450"/>
</dbReference>
<evidence type="ECO:0000256" key="4">
    <source>
        <dbReference type="ARBA" id="ARBA00023004"/>
    </source>
</evidence>
<evidence type="ECO:0000256" key="5">
    <source>
        <dbReference type="ARBA" id="ARBA00023033"/>
    </source>
</evidence>
<evidence type="ECO:0000256" key="7">
    <source>
        <dbReference type="SAM" id="SignalP"/>
    </source>
</evidence>
<keyword evidence="5" id="KW-0560">Oxidoreductase</keyword>